<dbReference type="SMART" id="SM00267">
    <property type="entry name" value="GGDEF"/>
    <property type="match status" value="1"/>
</dbReference>
<comment type="subcellular location">
    <subcellularLocation>
        <location evidence="1">Cell membrane</location>
        <topology evidence="1">Multi-pass membrane protein</topology>
    </subcellularLocation>
</comment>
<dbReference type="CDD" id="cd01949">
    <property type="entry name" value="GGDEF"/>
    <property type="match status" value="1"/>
</dbReference>
<evidence type="ECO:0000256" key="3">
    <source>
        <dbReference type="ARBA" id="ARBA00022692"/>
    </source>
</evidence>
<dbReference type="InterPro" id="IPR003660">
    <property type="entry name" value="HAMP_dom"/>
</dbReference>
<keyword evidence="3 6" id="KW-0812">Transmembrane</keyword>
<feature type="domain" description="GGDEF" evidence="8">
    <location>
        <begin position="446"/>
        <end position="578"/>
    </location>
</feature>
<feature type="transmembrane region" description="Helical" evidence="6">
    <location>
        <begin position="170"/>
        <end position="193"/>
    </location>
</feature>
<accession>A0ABT7L3Z8</accession>
<organism evidence="9 10">
    <name type="scientific">Aquibacillus rhizosphaerae</name>
    <dbReference type="NCBI Taxonomy" id="3051431"/>
    <lineage>
        <taxon>Bacteria</taxon>
        <taxon>Bacillati</taxon>
        <taxon>Bacillota</taxon>
        <taxon>Bacilli</taxon>
        <taxon>Bacillales</taxon>
        <taxon>Bacillaceae</taxon>
        <taxon>Aquibacillus</taxon>
    </lineage>
</organism>
<dbReference type="SMART" id="SM00304">
    <property type="entry name" value="HAMP"/>
    <property type="match status" value="1"/>
</dbReference>
<dbReference type="InterPro" id="IPR000160">
    <property type="entry name" value="GGDEF_dom"/>
</dbReference>
<dbReference type="Pfam" id="PF00672">
    <property type="entry name" value="HAMP"/>
    <property type="match status" value="1"/>
</dbReference>
<keyword evidence="10" id="KW-1185">Reference proteome</keyword>
<dbReference type="PROSITE" id="PS50887">
    <property type="entry name" value="GGDEF"/>
    <property type="match status" value="1"/>
</dbReference>
<evidence type="ECO:0000256" key="4">
    <source>
        <dbReference type="ARBA" id="ARBA00022989"/>
    </source>
</evidence>
<dbReference type="InterPro" id="IPR029787">
    <property type="entry name" value="Nucleotide_cyclase"/>
</dbReference>
<dbReference type="InterPro" id="IPR029151">
    <property type="entry name" value="Sensor-like_sf"/>
</dbReference>
<keyword evidence="9" id="KW-0808">Transferase</keyword>
<keyword evidence="9" id="KW-0548">Nucleotidyltransferase</keyword>
<evidence type="ECO:0000256" key="2">
    <source>
        <dbReference type="ARBA" id="ARBA00022475"/>
    </source>
</evidence>
<dbReference type="PANTHER" id="PTHR45138:SF9">
    <property type="entry name" value="DIGUANYLATE CYCLASE DGCM-RELATED"/>
    <property type="match status" value="1"/>
</dbReference>
<dbReference type="Gene3D" id="6.10.340.10">
    <property type="match status" value="1"/>
</dbReference>
<dbReference type="SUPFAM" id="SSF103190">
    <property type="entry name" value="Sensory domain-like"/>
    <property type="match status" value="1"/>
</dbReference>
<dbReference type="InterPro" id="IPR050469">
    <property type="entry name" value="Diguanylate_Cyclase"/>
</dbReference>
<gene>
    <name evidence="9" type="ORF">QQS35_09095</name>
</gene>
<dbReference type="EC" id="2.7.7.65" evidence="9"/>
<dbReference type="SUPFAM" id="SSF55073">
    <property type="entry name" value="Nucleotide cyclase"/>
    <property type="match status" value="1"/>
</dbReference>
<dbReference type="Gene3D" id="3.30.450.40">
    <property type="match status" value="1"/>
</dbReference>
<dbReference type="InterPro" id="IPR043128">
    <property type="entry name" value="Rev_trsase/Diguanyl_cyclase"/>
</dbReference>
<dbReference type="EMBL" id="JASTZU010000031">
    <property type="protein sequence ID" value="MDL4840601.1"/>
    <property type="molecule type" value="Genomic_DNA"/>
</dbReference>
<dbReference type="SUPFAM" id="SSF55781">
    <property type="entry name" value="GAF domain-like"/>
    <property type="match status" value="1"/>
</dbReference>
<dbReference type="RefSeq" id="WP_285931686.1">
    <property type="nucleotide sequence ID" value="NZ_JASTZU010000031.1"/>
</dbReference>
<dbReference type="NCBIfam" id="TIGR00254">
    <property type="entry name" value="GGDEF"/>
    <property type="match status" value="1"/>
</dbReference>
<dbReference type="Pfam" id="PF00990">
    <property type="entry name" value="GGDEF"/>
    <property type="match status" value="1"/>
</dbReference>
<proteinExistence type="predicted"/>
<reference evidence="9 10" key="1">
    <citation type="submission" date="2023-06" db="EMBL/GenBank/DDBJ databases">
        <title>Aquibacillus rhizosphaerae LR5S19.</title>
        <authorList>
            <person name="Sun J.-Q."/>
        </authorList>
    </citation>
    <scope>NUCLEOTIDE SEQUENCE [LARGE SCALE GENOMIC DNA]</scope>
    <source>
        <strain evidence="9 10">LR5S19</strain>
    </source>
</reference>
<dbReference type="GO" id="GO:0052621">
    <property type="term" value="F:diguanylate cyclase activity"/>
    <property type="evidence" value="ECO:0007669"/>
    <property type="project" value="UniProtKB-EC"/>
</dbReference>
<protein>
    <submittedName>
        <fullName evidence="9">Diguanylate cyclase</fullName>
        <ecNumber evidence="9">2.7.7.65</ecNumber>
    </submittedName>
</protein>
<evidence type="ECO:0000259" key="8">
    <source>
        <dbReference type="PROSITE" id="PS50887"/>
    </source>
</evidence>
<dbReference type="Pfam" id="PF17203">
    <property type="entry name" value="sCache_3_2"/>
    <property type="match status" value="1"/>
</dbReference>
<evidence type="ECO:0000256" key="5">
    <source>
        <dbReference type="ARBA" id="ARBA00023136"/>
    </source>
</evidence>
<feature type="domain" description="HAMP" evidence="7">
    <location>
        <begin position="195"/>
        <end position="247"/>
    </location>
</feature>
<dbReference type="InterPro" id="IPR033463">
    <property type="entry name" value="sCache_3"/>
</dbReference>
<evidence type="ECO:0000259" key="7">
    <source>
        <dbReference type="PROSITE" id="PS50885"/>
    </source>
</evidence>
<dbReference type="Proteomes" id="UP001235343">
    <property type="component" value="Unassembled WGS sequence"/>
</dbReference>
<dbReference type="Gene3D" id="3.30.70.270">
    <property type="match status" value="1"/>
</dbReference>
<dbReference type="InterPro" id="IPR029016">
    <property type="entry name" value="GAF-like_dom_sf"/>
</dbReference>
<keyword evidence="4 6" id="KW-1133">Transmembrane helix</keyword>
<sequence length="578" mass="66584">MNKLNNKILLVLITILLITIGTNNLVSGLFFNQEYGKAIEKEMFYIGGGIKQQLERILSLGINMEDIFKFDEICRDVVRKNPEVSYAFVFDRNGNMLFHGDEEKPTITEWNEEEYEQALRSNHESQMEISVDGKDYNSAVVPVVNEMNTVQGAIIISVSNDYIADKTKKLIYYSILQAVLFFATSLILLATILRRWVTSPLHNITTIMNNAGAGNLNVRVNIKSNDEFRLLGNTLNQMLMKIKELMHAQEKATQIQMEYVSEQERSRVSELLRDAMYTLSSTLDVHKVQRFVLEHLKEFVKYDRASLWMYENDRLVMQTWMDVDDSLPEISDADLCSYSERLERGGQSILLECDNQDNFMLVTPLRLRGNLIGIVLLEREGFEFEQNEVDLVLSYISQAIVAMDNAMMYFKMEKMAVTDELTGMYNRRYFYKLVQEEYEVVQMSKEPMAVILFDIDYFKKINDRYGHFAADEVLRGLATIMADTITSYHSIARFGGEEFVLLLAKTNGQGAEQVAETIRKKVSEHTFSTMQGDINISVSLGVAELKREDNVQSFLQRADEALYIAKEDGRNRVVFKRF</sequence>
<keyword evidence="5 6" id="KW-0472">Membrane</keyword>
<comment type="caution">
    <text evidence="9">The sequence shown here is derived from an EMBL/GenBank/DDBJ whole genome shotgun (WGS) entry which is preliminary data.</text>
</comment>
<dbReference type="SUPFAM" id="SSF158472">
    <property type="entry name" value="HAMP domain-like"/>
    <property type="match status" value="1"/>
</dbReference>
<evidence type="ECO:0000256" key="1">
    <source>
        <dbReference type="ARBA" id="ARBA00004651"/>
    </source>
</evidence>
<name>A0ABT7L3Z8_9BACI</name>
<evidence type="ECO:0000256" key="6">
    <source>
        <dbReference type="SAM" id="Phobius"/>
    </source>
</evidence>
<keyword evidence="2" id="KW-1003">Cell membrane</keyword>
<dbReference type="PANTHER" id="PTHR45138">
    <property type="entry name" value="REGULATORY COMPONENTS OF SENSORY TRANSDUCTION SYSTEM"/>
    <property type="match status" value="1"/>
</dbReference>
<evidence type="ECO:0000313" key="9">
    <source>
        <dbReference type="EMBL" id="MDL4840601.1"/>
    </source>
</evidence>
<dbReference type="CDD" id="cd06225">
    <property type="entry name" value="HAMP"/>
    <property type="match status" value="1"/>
</dbReference>
<evidence type="ECO:0000313" key="10">
    <source>
        <dbReference type="Proteomes" id="UP001235343"/>
    </source>
</evidence>
<dbReference type="PROSITE" id="PS50885">
    <property type="entry name" value="HAMP"/>
    <property type="match status" value="1"/>
</dbReference>